<name>A0A0F9USM7_9ZZZZ</name>
<keyword evidence="1" id="KW-1133">Transmembrane helix</keyword>
<dbReference type="EMBL" id="LAZR01000836">
    <property type="protein sequence ID" value="KKN56638.1"/>
    <property type="molecule type" value="Genomic_DNA"/>
</dbReference>
<keyword evidence="1" id="KW-0472">Membrane</keyword>
<gene>
    <name evidence="2" type="ORF">LCGC14_0570500</name>
</gene>
<proteinExistence type="predicted"/>
<accession>A0A0F9USM7</accession>
<feature type="transmembrane region" description="Helical" evidence="1">
    <location>
        <begin position="6"/>
        <end position="23"/>
    </location>
</feature>
<evidence type="ECO:0000256" key="1">
    <source>
        <dbReference type="SAM" id="Phobius"/>
    </source>
</evidence>
<protein>
    <submittedName>
        <fullName evidence="2">Uncharacterized protein</fullName>
    </submittedName>
</protein>
<organism evidence="2">
    <name type="scientific">marine sediment metagenome</name>
    <dbReference type="NCBI Taxonomy" id="412755"/>
    <lineage>
        <taxon>unclassified sequences</taxon>
        <taxon>metagenomes</taxon>
        <taxon>ecological metagenomes</taxon>
    </lineage>
</organism>
<comment type="caution">
    <text evidence="2">The sequence shown here is derived from an EMBL/GenBank/DDBJ whole genome shotgun (WGS) entry which is preliminary data.</text>
</comment>
<sequence length="31" mass="3554">MEDLTGKLICILLLAILPLIKVVEKFKDDRL</sequence>
<evidence type="ECO:0000313" key="2">
    <source>
        <dbReference type="EMBL" id="KKN56638.1"/>
    </source>
</evidence>
<reference evidence="2" key="1">
    <citation type="journal article" date="2015" name="Nature">
        <title>Complex archaea that bridge the gap between prokaryotes and eukaryotes.</title>
        <authorList>
            <person name="Spang A."/>
            <person name="Saw J.H."/>
            <person name="Jorgensen S.L."/>
            <person name="Zaremba-Niedzwiedzka K."/>
            <person name="Martijn J."/>
            <person name="Lind A.E."/>
            <person name="van Eijk R."/>
            <person name="Schleper C."/>
            <person name="Guy L."/>
            <person name="Ettema T.J."/>
        </authorList>
    </citation>
    <scope>NUCLEOTIDE SEQUENCE</scope>
</reference>
<keyword evidence="1" id="KW-0812">Transmembrane</keyword>
<dbReference type="AlphaFoldDB" id="A0A0F9USM7"/>